<sequence length="257" mass="28359">MKAANFLIGMLTFFQTFFYGSFKSTFSERIIGGEIAANKAHPYQVALLVNDKYQCSGSIISVQHILTAGHCVDRTETKQLKVIVGTNNFKTDDQKYSVFLRYLHENYNRVNILNDIAVLYIKYGITLSENVKVIKLSTTQPLVGSAAVVAGWGVTTDSSSQASFVLRSLNVTIKHPFDCVTALKGYPMQNPMMICTEGRFLQGPCFGDSGGALTQANKQYGIVSWSVGCAKGQPMVYTNVANYIIWLNKVTENTITT</sequence>
<proteinExistence type="inferred from homology"/>
<keyword evidence="4 6" id="KW-0720">Serine protease</keyword>
<evidence type="ECO:0000256" key="6">
    <source>
        <dbReference type="RuleBase" id="RU363034"/>
    </source>
</evidence>
<feature type="domain" description="Peptidase S1" evidence="7">
    <location>
        <begin position="30"/>
        <end position="252"/>
    </location>
</feature>
<dbReference type="CDD" id="cd00190">
    <property type="entry name" value="Tryp_SPc"/>
    <property type="match status" value="1"/>
</dbReference>
<dbReference type="Proteomes" id="UP001353858">
    <property type="component" value="Unassembled WGS sequence"/>
</dbReference>
<dbReference type="SUPFAM" id="SSF50494">
    <property type="entry name" value="Trypsin-like serine proteases"/>
    <property type="match status" value="1"/>
</dbReference>
<dbReference type="PROSITE" id="PS00135">
    <property type="entry name" value="TRYPSIN_SER"/>
    <property type="match status" value="1"/>
</dbReference>
<dbReference type="Pfam" id="PF00089">
    <property type="entry name" value="Trypsin"/>
    <property type="match status" value="1"/>
</dbReference>
<dbReference type="InterPro" id="IPR050430">
    <property type="entry name" value="Peptidase_S1"/>
</dbReference>
<dbReference type="InterPro" id="IPR001314">
    <property type="entry name" value="Peptidase_S1A"/>
</dbReference>
<organism evidence="8 9">
    <name type="scientific">Aquatica leii</name>
    <dbReference type="NCBI Taxonomy" id="1421715"/>
    <lineage>
        <taxon>Eukaryota</taxon>
        <taxon>Metazoa</taxon>
        <taxon>Ecdysozoa</taxon>
        <taxon>Arthropoda</taxon>
        <taxon>Hexapoda</taxon>
        <taxon>Insecta</taxon>
        <taxon>Pterygota</taxon>
        <taxon>Neoptera</taxon>
        <taxon>Endopterygota</taxon>
        <taxon>Coleoptera</taxon>
        <taxon>Polyphaga</taxon>
        <taxon>Elateriformia</taxon>
        <taxon>Elateroidea</taxon>
        <taxon>Lampyridae</taxon>
        <taxon>Luciolinae</taxon>
        <taxon>Aquatica</taxon>
    </lineage>
</organism>
<dbReference type="InterPro" id="IPR001254">
    <property type="entry name" value="Trypsin_dom"/>
</dbReference>
<evidence type="ECO:0000256" key="4">
    <source>
        <dbReference type="ARBA" id="ARBA00022825"/>
    </source>
</evidence>
<dbReference type="SMART" id="SM00020">
    <property type="entry name" value="Tryp_SPc"/>
    <property type="match status" value="1"/>
</dbReference>
<dbReference type="AlphaFoldDB" id="A0AAN7Q0E6"/>
<dbReference type="InterPro" id="IPR043504">
    <property type="entry name" value="Peptidase_S1_PA_chymotrypsin"/>
</dbReference>
<gene>
    <name evidence="8" type="ORF">RN001_004831</name>
</gene>
<evidence type="ECO:0000259" key="7">
    <source>
        <dbReference type="PROSITE" id="PS50240"/>
    </source>
</evidence>
<evidence type="ECO:0000256" key="2">
    <source>
        <dbReference type="ARBA" id="ARBA00022670"/>
    </source>
</evidence>
<keyword evidence="3 6" id="KW-0378">Hydrolase</keyword>
<dbReference type="EMBL" id="JARPUR010000002">
    <property type="protein sequence ID" value="KAK4881512.1"/>
    <property type="molecule type" value="Genomic_DNA"/>
</dbReference>
<protein>
    <recommendedName>
        <fullName evidence="7">Peptidase S1 domain-containing protein</fullName>
    </recommendedName>
</protein>
<keyword evidence="9" id="KW-1185">Reference proteome</keyword>
<dbReference type="FunFam" id="2.40.10.10:FF:000068">
    <property type="entry name" value="transmembrane protease serine 2"/>
    <property type="match status" value="1"/>
</dbReference>
<comment type="caution">
    <text evidence="8">The sequence shown here is derived from an EMBL/GenBank/DDBJ whole genome shotgun (WGS) entry which is preliminary data.</text>
</comment>
<dbReference type="PRINTS" id="PR00722">
    <property type="entry name" value="CHYMOTRYPSIN"/>
</dbReference>
<comment type="similarity">
    <text evidence="1">Belongs to the peptidase S1 family.</text>
</comment>
<dbReference type="PROSITE" id="PS00134">
    <property type="entry name" value="TRYPSIN_HIS"/>
    <property type="match status" value="1"/>
</dbReference>
<keyword evidence="2 6" id="KW-0645">Protease</keyword>
<dbReference type="PANTHER" id="PTHR24276:SF98">
    <property type="entry name" value="FI18310P1-RELATED"/>
    <property type="match status" value="1"/>
</dbReference>
<accession>A0AAN7Q0E6</accession>
<dbReference type="InterPro" id="IPR033116">
    <property type="entry name" value="TRYPSIN_SER"/>
</dbReference>
<dbReference type="PANTHER" id="PTHR24276">
    <property type="entry name" value="POLYSERASE-RELATED"/>
    <property type="match status" value="1"/>
</dbReference>
<evidence type="ECO:0000256" key="3">
    <source>
        <dbReference type="ARBA" id="ARBA00022801"/>
    </source>
</evidence>
<dbReference type="Gene3D" id="2.40.10.10">
    <property type="entry name" value="Trypsin-like serine proteases"/>
    <property type="match status" value="2"/>
</dbReference>
<evidence type="ECO:0000256" key="5">
    <source>
        <dbReference type="ARBA" id="ARBA00023157"/>
    </source>
</evidence>
<evidence type="ECO:0000313" key="9">
    <source>
        <dbReference type="Proteomes" id="UP001353858"/>
    </source>
</evidence>
<evidence type="ECO:0000256" key="1">
    <source>
        <dbReference type="ARBA" id="ARBA00007664"/>
    </source>
</evidence>
<dbReference type="GO" id="GO:0004252">
    <property type="term" value="F:serine-type endopeptidase activity"/>
    <property type="evidence" value="ECO:0007669"/>
    <property type="project" value="InterPro"/>
</dbReference>
<name>A0AAN7Q0E6_9COLE</name>
<reference evidence="9" key="1">
    <citation type="submission" date="2023-01" db="EMBL/GenBank/DDBJ databases">
        <title>Key to firefly adult light organ development and bioluminescence: homeobox transcription factors regulate luciferase expression and transportation to peroxisome.</title>
        <authorList>
            <person name="Fu X."/>
        </authorList>
    </citation>
    <scope>NUCLEOTIDE SEQUENCE [LARGE SCALE GENOMIC DNA]</scope>
</reference>
<dbReference type="GO" id="GO:0006508">
    <property type="term" value="P:proteolysis"/>
    <property type="evidence" value="ECO:0007669"/>
    <property type="project" value="UniProtKB-KW"/>
</dbReference>
<dbReference type="InterPro" id="IPR018114">
    <property type="entry name" value="TRYPSIN_HIS"/>
</dbReference>
<keyword evidence="5" id="KW-1015">Disulfide bond</keyword>
<dbReference type="InterPro" id="IPR009003">
    <property type="entry name" value="Peptidase_S1_PA"/>
</dbReference>
<dbReference type="PROSITE" id="PS50240">
    <property type="entry name" value="TRYPSIN_DOM"/>
    <property type="match status" value="1"/>
</dbReference>
<evidence type="ECO:0000313" key="8">
    <source>
        <dbReference type="EMBL" id="KAK4881512.1"/>
    </source>
</evidence>